<organism evidence="2">
    <name type="scientific">Hemiselmis andersenii</name>
    <name type="common">Cryptophyte alga</name>
    <dbReference type="NCBI Taxonomy" id="464988"/>
    <lineage>
        <taxon>Eukaryota</taxon>
        <taxon>Cryptophyceae</taxon>
        <taxon>Cryptomonadales</taxon>
        <taxon>Hemiselmidaceae</taxon>
        <taxon>Hemiselmis</taxon>
    </lineage>
</organism>
<sequence>MAGHDCKAEAPNRAAVRRSYSDAGSVQFGEGGAKSLPSIRMSRELRRSKIAHRKTLASGVDEDGDPIDGRVVVNGSESFSGVSSTDSSWRGSTNLSDFALCLDEEEDWGDEEEGGTLEVNRAATFDGVTGLHSGRGAAPVDRALKPLLRSEWGRAGWRGEIKFAKGQTACTQTQLQSSRSLRARSSFETLQIARDGC</sequence>
<dbReference type="AlphaFoldDB" id="A0A7S0TGF4"/>
<proteinExistence type="predicted"/>
<gene>
    <name evidence="2" type="ORF">HAND1043_LOCUS1836</name>
</gene>
<feature type="region of interest" description="Disordered" evidence="1">
    <location>
        <begin position="1"/>
        <end position="34"/>
    </location>
</feature>
<protein>
    <submittedName>
        <fullName evidence="2">Uncharacterized protein</fullName>
    </submittedName>
</protein>
<evidence type="ECO:0000256" key="1">
    <source>
        <dbReference type="SAM" id="MobiDB-lite"/>
    </source>
</evidence>
<name>A0A7S0TGF4_HEMAN</name>
<accession>A0A7S0TGF4</accession>
<dbReference type="EMBL" id="HBFK01003009">
    <property type="protein sequence ID" value="CAD8735345.1"/>
    <property type="molecule type" value="Transcribed_RNA"/>
</dbReference>
<feature type="compositionally biased region" description="Basic and acidic residues" evidence="1">
    <location>
        <begin position="1"/>
        <end position="10"/>
    </location>
</feature>
<reference evidence="2" key="1">
    <citation type="submission" date="2021-01" db="EMBL/GenBank/DDBJ databases">
        <authorList>
            <person name="Corre E."/>
            <person name="Pelletier E."/>
            <person name="Niang G."/>
            <person name="Scheremetjew M."/>
            <person name="Finn R."/>
            <person name="Kale V."/>
            <person name="Holt S."/>
            <person name="Cochrane G."/>
            <person name="Meng A."/>
            <person name="Brown T."/>
            <person name="Cohen L."/>
        </authorList>
    </citation>
    <scope>NUCLEOTIDE SEQUENCE</scope>
    <source>
        <strain evidence="2">CCMP441</strain>
    </source>
</reference>
<evidence type="ECO:0000313" key="2">
    <source>
        <dbReference type="EMBL" id="CAD8735345.1"/>
    </source>
</evidence>